<dbReference type="SUPFAM" id="SSF53756">
    <property type="entry name" value="UDP-Glycosyltransferase/glycogen phosphorylase"/>
    <property type="match status" value="1"/>
</dbReference>
<keyword evidence="1" id="KW-0808">Transferase</keyword>
<sequence length="113" mass="12521">MVLVPSLFEPCGLSQMIAMRYGALPVVRETGGLRDSVIPYNKYTGEGTGFSFANFNAHELLYTVKEALRIYREDRGAWNTLVGSAMAADFSWNASALSYMALYRELLAPEDGK</sequence>
<dbReference type="PANTHER" id="PTHR45825:SF11">
    <property type="entry name" value="ALPHA AMYLASE DOMAIN-CONTAINING PROTEIN"/>
    <property type="match status" value="1"/>
</dbReference>
<dbReference type="AlphaFoldDB" id="A0A645IFV5"/>
<dbReference type="GO" id="GO:0009011">
    <property type="term" value="F:alpha-1,4-glucan glucosyltransferase (ADP-glucose donor) activity"/>
    <property type="evidence" value="ECO:0007669"/>
    <property type="project" value="UniProtKB-EC"/>
</dbReference>
<organism evidence="1">
    <name type="scientific">bioreactor metagenome</name>
    <dbReference type="NCBI Taxonomy" id="1076179"/>
    <lineage>
        <taxon>unclassified sequences</taxon>
        <taxon>metagenomes</taxon>
        <taxon>ecological metagenomes</taxon>
    </lineage>
</organism>
<comment type="caution">
    <text evidence="1">The sequence shown here is derived from an EMBL/GenBank/DDBJ whole genome shotgun (WGS) entry which is preliminary data.</text>
</comment>
<protein>
    <submittedName>
        <fullName evidence="1">Glycogen synthase</fullName>
        <ecNumber evidence="1">2.4.1.21</ecNumber>
    </submittedName>
</protein>
<name>A0A645IFV5_9ZZZZ</name>
<keyword evidence="1" id="KW-0328">Glycosyltransferase</keyword>
<gene>
    <name evidence="1" type="primary">glgA_32</name>
    <name evidence="1" type="ORF">SDC9_196979</name>
</gene>
<evidence type="ECO:0000313" key="1">
    <source>
        <dbReference type="EMBL" id="MPN49359.1"/>
    </source>
</evidence>
<dbReference type="EMBL" id="VSSQ01112537">
    <property type="protein sequence ID" value="MPN49359.1"/>
    <property type="molecule type" value="Genomic_DNA"/>
</dbReference>
<dbReference type="PANTHER" id="PTHR45825">
    <property type="entry name" value="GRANULE-BOUND STARCH SYNTHASE 1, CHLOROPLASTIC/AMYLOPLASTIC"/>
    <property type="match status" value="1"/>
</dbReference>
<dbReference type="Gene3D" id="3.40.50.2000">
    <property type="entry name" value="Glycogen Phosphorylase B"/>
    <property type="match status" value="1"/>
</dbReference>
<reference evidence="1" key="1">
    <citation type="submission" date="2019-08" db="EMBL/GenBank/DDBJ databases">
        <authorList>
            <person name="Kucharzyk K."/>
            <person name="Murdoch R.W."/>
            <person name="Higgins S."/>
            <person name="Loffler F."/>
        </authorList>
    </citation>
    <scope>NUCLEOTIDE SEQUENCE</scope>
</reference>
<proteinExistence type="predicted"/>
<accession>A0A645IFV5</accession>
<dbReference type="EC" id="2.4.1.21" evidence="1"/>